<evidence type="ECO:0000313" key="9">
    <source>
        <dbReference type="Proteomes" id="UP000503462"/>
    </source>
</evidence>
<reference evidence="8 9" key="1">
    <citation type="journal article" date="2016" name="Sci. Rep.">
        <title>Peltaster fructicola genome reveals evolution from an invasive phytopathogen to an ectophytic parasite.</title>
        <authorList>
            <person name="Xu C."/>
            <person name="Chen H."/>
            <person name="Gleason M.L."/>
            <person name="Xu J.R."/>
            <person name="Liu H."/>
            <person name="Zhang R."/>
            <person name="Sun G."/>
        </authorList>
    </citation>
    <scope>NUCLEOTIDE SEQUENCE [LARGE SCALE GENOMIC DNA]</scope>
    <source>
        <strain evidence="8 9">LNHT1506</strain>
    </source>
</reference>
<feature type="compositionally biased region" description="Basic and acidic residues" evidence="7">
    <location>
        <begin position="153"/>
        <end position="174"/>
    </location>
</feature>
<feature type="compositionally biased region" description="Basic residues" evidence="7">
    <location>
        <begin position="408"/>
        <end position="420"/>
    </location>
</feature>
<feature type="region of interest" description="Disordered" evidence="7">
    <location>
        <begin position="301"/>
        <end position="330"/>
    </location>
</feature>
<keyword evidence="4" id="KW-0238">DNA-binding</keyword>
<feature type="compositionally biased region" description="Polar residues" evidence="7">
    <location>
        <begin position="462"/>
        <end position="474"/>
    </location>
</feature>
<evidence type="ECO:0000256" key="4">
    <source>
        <dbReference type="ARBA" id="ARBA00023125"/>
    </source>
</evidence>
<feature type="compositionally biased region" description="Polar residues" evidence="7">
    <location>
        <begin position="563"/>
        <end position="577"/>
    </location>
</feature>
<comment type="subcellular location">
    <subcellularLocation>
        <location evidence="1">Nucleus</location>
    </subcellularLocation>
</comment>
<feature type="compositionally biased region" description="Basic and acidic residues" evidence="7">
    <location>
        <begin position="444"/>
        <end position="459"/>
    </location>
</feature>
<evidence type="ECO:0000256" key="1">
    <source>
        <dbReference type="ARBA" id="ARBA00004123"/>
    </source>
</evidence>
<dbReference type="GO" id="GO:0005674">
    <property type="term" value="C:transcription factor TFIIF complex"/>
    <property type="evidence" value="ECO:0007669"/>
    <property type="project" value="TreeGrafter"/>
</dbReference>
<sequence>MSDSQGLTPPIAPNARPAIKRATGTSPFMQKRPRFARGQPSNLSRASLNNKTPATQQTVKPAQAQNNGVANAGPAVAPPPPQNYQEFPIVISKADLGRGMRFHGIKFQNRANKDGSVSLINPYNEEQFTRPLRLHRRYARDKQQTAEEEQNGVDDKERELQTARRAERQAEREANQALIAPSGNSKRPQAKKKNGKKVEDVYYDDNNPKQQKAAQLRYEETKPWHLEDFDGKNIWIGSYQEPLSENSVLFQISAHAFTMVPVERWYTFRQTDRISVMNSEEVEKHMSKKYTPGRWYLNTQDKNDEIRKKQAENRRRMMDDDDVKPRAAEDSYRADLDELDFEAKDEFQDDDEGLIFGDDDEDAKEIEKKVRDEMREANLPATNMKNDEKDYDAEEDKEREDQKAERRLQKKLRKRIVKHEKKYEYDSDSEHPYSDSSDDEDSEEERRLEEERKKEEAAKQIRSGTSTHGNNTPAGRTEKRDHSRLGAPSLKRPGSPSLSEISGNESRKRAKGLNGRAVSSSNLTADGARSPLSRSMAGYGSGSETDASRAGRPKNRRLETVSPHESQPGSRAQSPGRSGTPPPRLPTIEEIRAAIPPNGISIKDLGMRFKTRVSKDKTGEFIALIKNNTVKDPITKLLKSAVPS</sequence>
<feature type="region of interest" description="Disordered" evidence="7">
    <location>
        <begin position="1"/>
        <end position="83"/>
    </location>
</feature>
<dbReference type="GO" id="GO:0003677">
    <property type="term" value="F:DNA binding"/>
    <property type="evidence" value="ECO:0007669"/>
    <property type="project" value="UniProtKB-KW"/>
</dbReference>
<name>A0A6H0XKX1_9PEZI</name>
<comment type="similarity">
    <text evidence="2">Belongs to the TFIIF alpha subunit family.</text>
</comment>
<proteinExistence type="inferred from homology"/>
<evidence type="ECO:0000256" key="2">
    <source>
        <dbReference type="ARBA" id="ARBA00005249"/>
    </source>
</evidence>
<gene>
    <name evidence="8" type="ORF">AMS68_000901</name>
</gene>
<dbReference type="GO" id="GO:0006367">
    <property type="term" value="P:transcription initiation at RNA polymerase II promoter"/>
    <property type="evidence" value="ECO:0007669"/>
    <property type="project" value="InterPro"/>
</dbReference>
<dbReference type="PANTHER" id="PTHR13011">
    <property type="entry name" value="TFIIF-ALPHA"/>
    <property type="match status" value="1"/>
</dbReference>
<protein>
    <submittedName>
        <fullName evidence="8">Uncharacterized protein</fullName>
    </submittedName>
</protein>
<dbReference type="InterPro" id="IPR011039">
    <property type="entry name" value="TFIIF_interaction"/>
</dbReference>
<evidence type="ECO:0000313" key="8">
    <source>
        <dbReference type="EMBL" id="QIW95383.1"/>
    </source>
</evidence>
<keyword evidence="9" id="KW-1185">Reference proteome</keyword>
<evidence type="ECO:0000256" key="3">
    <source>
        <dbReference type="ARBA" id="ARBA00023015"/>
    </source>
</evidence>
<feature type="compositionally biased region" description="Acidic residues" evidence="7">
    <location>
        <begin position="389"/>
        <end position="398"/>
    </location>
</feature>
<feature type="compositionally biased region" description="Basic and acidic residues" evidence="7">
    <location>
        <begin position="421"/>
        <end position="433"/>
    </location>
</feature>
<feature type="compositionally biased region" description="Low complexity" evidence="7">
    <location>
        <begin position="61"/>
        <end position="75"/>
    </location>
</feature>
<dbReference type="OrthoDB" id="76676at2759"/>
<accession>A0A6H0XKX1</accession>
<dbReference type="Proteomes" id="UP000503462">
    <property type="component" value="Chromosome 1"/>
</dbReference>
<dbReference type="GO" id="GO:0032968">
    <property type="term" value="P:positive regulation of transcription elongation by RNA polymerase II"/>
    <property type="evidence" value="ECO:0007669"/>
    <property type="project" value="InterPro"/>
</dbReference>
<evidence type="ECO:0000256" key="6">
    <source>
        <dbReference type="ARBA" id="ARBA00023242"/>
    </source>
</evidence>
<dbReference type="SUPFAM" id="SSF50916">
    <property type="entry name" value="Rap30/74 interaction domains"/>
    <property type="match status" value="1"/>
</dbReference>
<dbReference type="AlphaFoldDB" id="A0A6H0XKX1"/>
<feature type="region of interest" description="Disordered" evidence="7">
    <location>
        <begin position="369"/>
        <end position="597"/>
    </location>
</feature>
<feature type="compositionally biased region" description="Polar residues" evidence="7">
    <location>
        <begin position="39"/>
        <end position="60"/>
    </location>
</feature>
<organism evidence="8 9">
    <name type="scientific">Peltaster fructicola</name>
    <dbReference type="NCBI Taxonomy" id="286661"/>
    <lineage>
        <taxon>Eukaryota</taxon>
        <taxon>Fungi</taxon>
        <taxon>Dikarya</taxon>
        <taxon>Ascomycota</taxon>
        <taxon>Pezizomycotina</taxon>
        <taxon>Dothideomycetes</taxon>
        <taxon>Dothideomycetes incertae sedis</taxon>
        <taxon>Peltaster</taxon>
    </lineage>
</organism>
<evidence type="ECO:0000256" key="5">
    <source>
        <dbReference type="ARBA" id="ARBA00023163"/>
    </source>
</evidence>
<dbReference type="GO" id="GO:0001096">
    <property type="term" value="F:TFIIF-class transcription factor complex binding"/>
    <property type="evidence" value="ECO:0007669"/>
    <property type="project" value="TreeGrafter"/>
</dbReference>
<dbReference type="EMBL" id="CP051139">
    <property type="protein sequence ID" value="QIW95383.1"/>
    <property type="molecule type" value="Genomic_DNA"/>
</dbReference>
<feature type="region of interest" description="Disordered" evidence="7">
    <location>
        <begin position="139"/>
        <end position="203"/>
    </location>
</feature>
<dbReference type="InterPro" id="IPR008851">
    <property type="entry name" value="TFIIF-alpha"/>
</dbReference>
<dbReference type="PANTHER" id="PTHR13011:SF0">
    <property type="entry name" value="GENERAL TRANSCRIPTION FACTOR IIF SUBUNIT 1"/>
    <property type="match status" value="1"/>
</dbReference>
<keyword evidence="6" id="KW-0539">Nucleus</keyword>
<dbReference type="GO" id="GO:0016251">
    <property type="term" value="F:RNA polymerase II general transcription initiation factor activity"/>
    <property type="evidence" value="ECO:0007669"/>
    <property type="project" value="TreeGrafter"/>
</dbReference>
<evidence type="ECO:0000256" key="7">
    <source>
        <dbReference type="SAM" id="MobiDB-lite"/>
    </source>
</evidence>
<keyword evidence="3" id="KW-0805">Transcription regulation</keyword>
<keyword evidence="5" id="KW-0804">Transcription</keyword>